<dbReference type="PANTHER" id="PTHR35910">
    <property type="entry name" value="2EXR DOMAIN-CONTAINING PROTEIN"/>
    <property type="match status" value="1"/>
</dbReference>
<evidence type="ECO:0000259" key="2">
    <source>
        <dbReference type="Pfam" id="PF20150"/>
    </source>
</evidence>
<organism evidence="3 4">
    <name type="scientific">Cytospora mali</name>
    <name type="common">Apple Valsa canker fungus</name>
    <name type="synonym">Valsa mali</name>
    <dbReference type="NCBI Taxonomy" id="578113"/>
    <lineage>
        <taxon>Eukaryota</taxon>
        <taxon>Fungi</taxon>
        <taxon>Dikarya</taxon>
        <taxon>Ascomycota</taxon>
        <taxon>Pezizomycotina</taxon>
        <taxon>Sordariomycetes</taxon>
        <taxon>Sordariomycetidae</taxon>
        <taxon>Diaporthales</taxon>
        <taxon>Cytosporaceae</taxon>
        <taxon>Cytospora</taxon>
    </lineage>
</organism>
<evidence type="ECO:0000313" key="3">
    <source>
        <dbReference type="EMBL" id="KUI70212.1"/>
    </source>
</evidence>
<dbReference type="AlphaFoldDB" id="A0A194W1Q9"/>
<accession>A0A194W1Q9</accession>
<keyword evidence="4" id="KW-1185">Reference proteome</keyword>
<dbReference type="PANTHER" id="PTHR35910:SF6">
    <property type="entry name" value="2EXR DOMAIN-CONTAINING PROTEIN"/>
    <property type="match status" value="1"/>
</dbReference>
<gene>
    <name evidence="3" type="ORF">VM1G_06326</name>
</gene>
<sequence length="400" mass="43940">MSHLENAGYRLLSFRYTPTKPTRDDVQQAEQPAGQDDGTAGSSAAAAAAAETEAETELPSLAPLMAALSEVEDTEPTRQQDKKAESAPDKDDNNNDKASSPASVSSSSSSSSSTTPQTTTQTAEFHSFCDLPAEIRIKIWHLTFLPRAVELHPTRPNYSAVHDDPGRQPMWQSGCSNPAALSVCAESRELALEHFRIPFPLAAITADQAAPTPFSRYACDTSTYNFSGISVNGKARILHRVLHVCPAQDTVALLGQDSDFMKLSQLMKAFREADPLGVGIDRLALSVRGWGYGGSATMMKSLGRTILKDLEQLTLFMYGERSPPPEWRAKGATLNEESLEQFRKTGNRCELIPCEGGNAWYVYRVWSGGKGRQFWDKDGRILRVGKNEMQIMDLIFEDGW</sequence>
<feature type="compositionally biased region" description="Low complexity" evidence="1">
    <location>
        <begin position="38"/>
        <end position="69"/>
    </location>
</feature>
<dbReference type="EMBL" id="CM003103">
    <property type="protein sequence ID" value="KUI70212.1"/>
    <property type="molecule type" value="Genomic_DNA"/>
</dbReference>
<feature type="compositionally biased region" description="Basic and acidic residues" evidence="1">
    <location>
        <begin position="75"/>
        <end position="95"/>
    </location>
</feature>
<dbReference type="InterPro" id="IPR045518">
    <property type="entry name" value="2EXR"/>
</dbReference>
<evidence type="ECO:0000256" key="1">
    <source>
        <dbReference type="SAM" id="MobiDB-lite"/>
    </source>
</evidence>
<dbReference type="Pfam" id="PF20150">
    <property type="entry name" value="2EXR"/>
    <property type="match status" value="1"/>
</dbReference>
<dbReference type="Proteomes" id="UP000078559">
    <property type="component" value="Chromosome 6"/>
</dbReference>
<proteinExistence type="predicted"/>
<evidence type="ECO:0000313" key="4">
    <source>
        <dbReference type="Proteomes" id="UP000078559"/>
    </source>
</evidence>
<name>A0A194W1Q9_CYTMA</name>
<protein>
    <recommendedName>
        <fullName evidence="2">2EXR domain-containing protein</fullName>
    </recommendedName>
</protein>
<feature type="domain" description="2EXR" evidence="2">
    <location>
        <begin position="125"/>
        <end position="203"/>
    </location>
</feature>
<feature type="region of interest" description="Disordered" evidence="1">
    <location>
        <begin position="13"/>
        <end position="122"/>
    </location>
</feature>
<feature type="compositionally biased region" description="Low complexity" evidence="1">
    <location>
        <begin position="96"/>
        <end position="122"/>
    </location>
</feature>
<dbReference type="OrthoDB" id="3473305at2759"/>
<reference evidence="3" key="1">
    <citation type="submission" date="2014-12" db="EMBL/GenBank/DDBJ databases">
        <title>Genome Sequence of Valsa Canker Pathogens Uncovers a Specific Adaption of Colonization on Woody Bark.</title>
        <authorList>
            <person name="Yin Z."/>
            <person name="Liu H."/>
            <person name="Gao X."/>
            <person name="Li Z."/>
            <person name="Song N."/>
            <person name="Ke X."/>
            <person name="Dai Q."/>
            <person name="Wu Y."/>
            <person name="Sun Y."/>
            <person name="Xu J.-R."/>
            <person name="Kang Z.K."/>
            <person name="Wang L."/>
            <person name="Huang L."/>
        </authorList>
    </citation>
    <scope>NUCLEOTIDE SEQUENCE [LARGE SCALE GENOMIC DNA]</scope>
    <source>
        <strain evidence="3">03-8</strain>
    </source>
</reference>